<evidence type="ECO:0000256" key="7">
    <source>
        <dbReference type="ARBA" id="ARBA00044172"/>
    </source>
</evidence>
<dbReference type="CDD" id="cd22965">
    <property type="entry name" value="DD_DPY30_SDC1"/>
    <property type="match status" value="1"/>
</dbReference>
<evidence type="ECO:0000313" key="9">
    <source>
        <dbReference type="EMBL" id="CAL7934262.1"/>
    </source>
</evidence>
<keyword evidence="6" id="KW-0539">Nucleus</keyword>
<feature type="region of interest" description="Disordered" evidence="8">
    <location>
        <begin position="1"/>
        <end position="25"/>
    </location>
</feature>
<keyword evidence="5" id="KW-0804">Transcription</keyword>
<organism evidence="9 10">
    <name type="scientific">Xylocopa violacea</name>
    <name type="common">Violet carpenter bee</name>
    <name type="synonym">Apis violacea</name>
    <dbReference type="NCBI Taxonomy" id="135666"/>
    <lineage>
        <taxon>Eukaryota</taxon>
        <taxon>Metazoa</taxon>
        <taxon>Ecdysozoa</taxon>
        <taxon>Arthropoda</taxon>
        <taxon>Hexapoda</taxon>
        <taxon>Insecta</taxon>
        <taxon>Pterygota</taxon>
        <taxon>Neoptera</taxon>
        <taxon>Endopterygota</taxon>
        <taxon>Hymenoptera</taxon>
        <taxon>Apocrita</taxon>
        <taxon>Aculeata</taxon>
        <taxon>Apoidea</taxon>
        <taxon>Anthophila</taxon>
        <taxon>Apidae</taxon>
        <taxon>Xylocopa</taxon>
        <taxon>Xylocopa</taxon>
    </lineage>
</organism>
<dbReference type="InterPro" id="IPR049629">
    <property type="entry name" value="DPY30_SDC1_DD"/>
</dbReference>
<dbReference type="PANTHER" id="PTHR23356">
    <property type="entry name" value="DPY30-RELATED"/>
    <property type="match status" value="1"/>
</dbReference>
<comment type="subcellular location">
    <subcellularLocation>
        <location evidence="1">Nucleus</location>
    </subcellularLocation>
</comment>
<keyword evidence="3" id="KW-0156">Chromatin regulator</keyword>
<dbReference type="InterPro" id="IPR037856">
    <property type="entry name" value="Sdc1/DPY30"/>
</dbReference>
<reference evidence="9 10" key="1">
    <citation type="submission" date="2024-08" db="EMBL/GenBank/DDBJ databases">
        <authorList>
            <person name="Will J Nash"/>
            <person name="Angela Man"/>
            <person name="Seanna McTaggart"/>
            <person name="Kendall Baker"/>
            <person name="Tom Barker"/>
            <person name="Leah Catchpole"/>
            <person name="Alex Durrant"/>
            <person name="Karim Gharbi"/>
            <person name="Naomi Irish"/>
            <person name="Gemy Kaithakottil"/>
            <person name="Debby Ku"/>
            <person name="Aaliyah Providence"/>
            <person name="Felix Shaw"/>
            <person name="David Swarbreck"/>
            <person name="Chris Watkins"/>
            <person name="Ann M. McCartney"/>
            <person name="Giulio Formenti"/>
            <person name="Alice Mouton"/>
            <person name="Noel Vella"/>
            <person name="Bjorn M von Reumont"/>
            <person name="Adriana Vella"/>
            <person name="Wilfried Haerty"/>
        </authorList>
    </citation>
    <scope>NUCLEOTIDE SEQUENCE [LARGE SCALE GENOMIC DNA]</scope>
</reference>
<evidence type="ECO:0000256" key="2">
    <source>
        <dbReference type="ARBA" id="ARBA00010849"/>
    </source>
</evidence>
<dbReference type="Gene3D" id="1.20.890.10">
    <property type="entry name" value="cAMP-dependent protein kinase regulatory subunit, dimerization-anchoring domain"/>
    <property type="match status" value="1"/>
</dbReference>
<comment type="similarity">
    <text evidence="2">Belongs to the dpy-30 family.</text>
</comment>
<keyword evidence="4" id="KW-0805">Transcription regulation</keyword>
<protein>
    <recommendedName>
        <fullName evidence="7">Protein dpy-30 homolog</fullName>
    </recommendedName>
</protein>
<proteinExistence type="inferred from homology"/>
<comment type="caution">
    <text evidence="9">The sequence shown here is derived from an EMBL/GenBank/DDBJ whole genome shotgun (WGS) entry which is preliminary data.</text>
</comment>
<accession>A0ABP1N1H7</accession>
<evidence type="ECO:0000256" key="3">
    <source>
        <dbReference type="ARBA" id="ARBA00022853"/>
    </source>
</evidence>
<evidence type="ECO:0000256" key="5">
    <source>
        <dbReference type="ARBA" id="ARBA00023163"/>
    </source>
</evidence>
<dbReference type="Proteomes" id="UP001642520">
    <property type="component" value="Unassembled WGS sequence"/>
</dbReference>
<dbReference type="PANTHER" id="PTHR23356:SF16">
    <property type="entry name" value="DPY30 DOMAIN CONTAINING 2"/>
    <property type="match status" value="1"/>
</dbReference>
<gene>
    <name evidence="9" type="ORF">XYLVIOL_LOCUS923</name>
</gene>
<dbReference type="Pfam" id="PF05186">
    <property type="entry name" value="Dpy-30"/>
    <property type="match status" value="1"/>
</dbReference>
<evidence type="ECO:0000256" key="1">
    <source>
        <dbReference type="ARBA" id="ARBA00004123"/>
    </source>
</evidence>
<dbReference type="InterPro" id="IPR007858">
    <property type="entry name" value="Dpy-30_motif"/>
</dbReference>
<evidence type="ECO:0000256" key="8">
    <source>
        <dbReference type="SAM" id="MobiDB-lite"/>
    </source>
</evidence>
<sequence>MASGGAENTAEERTEPATPAQPLTNVVSETAHRILAMNKDSDLSGVAPKKSRVEVQSLPTRQYLDQTVVPILLQALSSLAKERPADPISFLAGYLLRNKSQYDNGESPPTSQ</sequence>
<name>A0ABP1N1H7_XYLVO</name>
<evidence type="ECO:0000313" key="10">
    <source>
        <dbReference type="Proteomes" id="UP001642520"/>
    </source>
</evidence>
<keyword evidence="10" id="KW-1185">Reference proteome</keyword>
<dbReference type="EMBL" id="CAXAJV020001281">
    <property type="protein sequence ID" value="CAL7934262.1"/>
    <property type="molecule type" value="Genomic_DNA"/>
</dbReference>
<evidence type="ECO:0000256" key="4">
    <source>
        <dbReference type="ARBA" id="ARBA00023015"/>
    </source>
</evidence>
<evidence type="ECO:0000256" key="6">
    <source>
        <dbReference type="ARBA" id="ARBA00023242"/>
    </source>
</evidence>